<evidence type="ECO:0000259" key="3">
    <source>
        <dbReference type="Pfam" id="PF02568"/>
    </source>
</evidence>
<keyword evidence="5" id="KW-0489">Methyltransferase</keyword>
<evidence type="ECO:0000256" key="1">
    <source>
        <dbReference type="ARBA" id="ARBA00022741"/>
    </source>
</evidence>
<evidence type="ECO:0000259" key="4">
    <source>
        <dbReference type="Pfam" id="PF18297"/>
    </source>
</evidence>
<dbReference type="SUPFAM" id="SSF52402">
    <property type="entry name" value="Adenine nucleotide alpha hydrolases-like"/>
    <property type="match status" value="1"/>
</dbReference>
<dbReference type="Pfam" id="PF18297">
    <property type="entry name" value="NFACT-R_2"/>
    <property type="match status" value="1"/>
</dbReference>
<dbReference type="GO" id="GO:0004810">
    <property type="term" value="F:CCA tRNA nucleotidyltransferase activity"/>
    <property type="evidence" value="ECO:0007669"/>
    <property type="project" value="InterPro"/>
</dbReference>
<dbReference type="EMBL" id="LPUF01000005">
    <property type="protein sequence ID" value="OQK15245.1"/>
    <property type="molecule type" value="Genomic_DNA"/>
</dbReference>
<protein>
    <submittedName>
        <fullName evidence="5">tRNA (5-methylaminomethyl-2-thiouridylate)-methyltransferase</fullName>
    </submittedName>
</protein>
<feature type="domain" description="NFACT protein RNA binding" evidence="4">
    <location>
        <begin position="244"/>
        <end position="346"/>
    </location>
</feature>
<gene>
    <name evidence="5" type="ORF">AU255_18990</name>
</gene>
<dbReference type="Pfam" id="PF02568">
    <property type="entry name" value="ThiI"/>
    <property type="match status" value="1"/>
</dbReference>
<evidence type="ECO:0000256" key="2">
    <source>
        <dbReference type="ARBA" id="ARBA00022840"/>
    </source>
</evidence>
<accession>A0A1V8M116</accession>
<evidence type="ECO:0000313" key="6">
    <source>
        <dbReference type="Proteomes" id="UP000191980"/>
    </source>
</evidence>
<sequence length="347" mass="38972">MSKQIKAVSLISGGLDSMLATKAIMEQGVHVEGINFFTGFCVEGHTHAIRKKDKEKPKRNNSLWVAETLGIKLHIIDIIEEYKDVLINPKHGYGANMNPCLDCKVFMVKKAKQWMEENDFDFIITGEVIGQRPMSQRRETMPIIALESGADDRLVRPLCGQNLPATLPEREGWISRDKLFGFNGRGRKPQMALAKEYGIDEYSQPAGGCCFLTDESYSAKLVDLWKARGTKDYELDDVMLLKVGRHIRPNKDFKVIVAREDGEARFLEGYKKNYINMNCASHRGPLALIDGDPGAQDLHVAAQIVARYGQGRDAEQVEVLVRDVAGNESTLQVRPFGVDEMPKAWFV</sequence>
<proteinExistence type="predicted"/>
<dbReference type="PANTHER" id="PTHR11933:SF6">
    <property type="entry name" value="THIL AANH DOMAIN-CONTAINING PROTEIN"/>
    <property type="match status" value="1"/>
</dbReference>
<dbReference type="InterPro" id="IPR014729">
    <property type="entry name" value="Rossmann-like_a/b/a_fold"/>
</dbReference>
<dbReference type="GO" id="GO:0005524">
    <property type="term" value="F:ATP binding"/>
    <property type="evidence" value="ECO:0007669"/>
    <property type="project" value="UniProtKB-KW"/>
</dbReference>
<dbReference type="InterPro" id="IPR059101">
    <property type="entry name" value="NFACT-R_2"/>
</dbReference>
<keyword evidence="1" id="KW-0547">Nucleotide-binding</keyword>
<dbReference type="OrthoDB" id="9781887at2"/>
<dbReference type="STRING" id="1420851.AU255_18990"/>
<dbReference type="GO" id="GO:0008168">
    <property type="term" value="F:methyltransferase activity"/>
    <property type="evidence" value="ECO:0007669"/>
    <property type="project" value="UniProtKB-KW"/>
</dbReference>
<dbReference type="AlphaFoldDB" id="A0A1V8M116"/>
<keyword evidence="2" id="KW-0067">ATP-binding</keyword>
<dbReference type="RefSeq" id="WP_080524495.1">
    <property type="nucleotide sequence ID" value="NZ_LPUF01000005.1"/>
</dbReference>
<evidence type="ECO:0000313" key="5">
    <source>
        <dbReference type="EMBL" id="OQK15245.1"/>
    </source>
</evidence>
<name>A0A1V8M116_9GAMM</name>
<dbReference type="Gene3D" id="3.40.50.620">
    <property type="entry name" value="HUPs"/>
    <property type="match status" value="1"/>
</dbReference>
<dbReference type="PANTHER" id="PTHR11933">
    <property type="entry name" value="TRNA 5-METHYLAMINOMETHYL-2-THIOURIDYLATE -METHYLTRANSFERASE"/>
    <property type="match status" value="1"/>
</dbReference>
<keyword evidence="6" id="KW-1185">Reference proteome</keyword>
<organism evidence="5 6">
    <name type="scientific">Methyloprofundus sedimenti</name>
    <dbReference type="NCBI Taxonomy" id="1420851"/>
    <lineage>
        <taxon>Bacteria</taxon>
        <taxon>Pseudomonadati</taxon>
        <taxon>Pseudomonadota</taxon>
        <taxon>Gammaproteobacteria</taxon>
        <taxon>Methylococcales</taxon>
        <taxon>Methylococcaceae</taxon>
        <taxon>Methyloprofundus</taxon>
    </lineage>
</organism>
<dbReference type="GO" id="GO:0032259">
    <property type="term" value="P:methylation"/>
    <property type="evidence" value="ECO:0007669"/>
    <property type="project" value="UniProtKB-KW"/>
</dbReference>
<feature type="domain" description="Thil AANH" evidence="3">
    <location>
        <begin position="4"/>
        <end position="160"/>
    </location>
</feature>
<dbReference type="InterPro" id="IPR020536">
    <property type="entry name" value="ThiI_AANH"/>
</dbReference>
<dbReference type="Proteomes" id="UP000191980">
    <property type="component" value="Unassembled WGS sequence"/>
</dbReference>
<keyword evidence="5" id="KW-0808">Transferase</keyword>
<comment type="caution">
    <text evidence="5">The sequence shown here is derived from an EMBL/GenBank/DDBJ whole genome shotgun (WGS) entry which is preliminary data.</text>
</comment>
<reference evidence="5 6" key="1">
    <citation type="submission" date="2015-12" db="EMBL/GenBank/DDBJ databases">
        <authorList>
            <person name="Shamseldin A."/>
            <person name="Moawad H."/>
            <person name="Abd El-Rahim W.M."/>
            <person name="Sadowsky M.J."/>
        </authorList>
    </citation>
    <scope>NUCLEOTIDE SEQUENCE [LARGE SCALE GENOMIC DNA]</scope>
    <source>
        <strain evidence="5 6">WF1</strain>
    </source>
</reference>